<feature type="region of interest" description="Disordered" evidence="1">
    <location>
        <begin position="1"/>
        <end position="37"/>
    </location>
</feature>
<organism evidence="2 3">
    <name type="scientific">Punica granatum</name>
    <name type="common">Pomegranate</name>
    <dbReference type="NCBI Taxonomy" id="22663"/>
    <lineage>
        <taxon>Eukaryota</taxon>
        <taxon>Viridiplantae</taxon>
        <taxon>Streptophyta</taxon>
        <taxon>Embryophyta</taxon>
        <taxon>Tracheophyta</taxon>
        <taxon>Spermatophyta</taxon>
        <taxon>Magnoliopsida</taxon>
        <taxon>eudicotyledons</taxon>
        <taxon>Gunneridae</taxon>
        <taxon>Pentapetalae</taxon>
        <taxon>rosids</taxon>
        <taxon>malvids</taxon>
        <taxon>Myrtales</taxon>
        <taxon>Lythraceae</taxon>
        <taxon>Punica</taxon>
    </lineage>
</organism>
<dbReference type="EMBL" id="PGOL01044711">
    <property type="protein sequence ID" value="PKH69230.1"/>
    <property type="molecule type" value="Genomic_DNA"/>
</dbReference>
<comment type="caution">
    <text evidence="2">The sequence shown here is derived from an EMBL/GenBank/DDBJ whole genome shotgun (WGS) entry which is preliminary data.</text>
</comment>
<feature type="compositionally biased region" description="Polar residues" evidence="1">
    <location>
        <begin position="1"/>
        <end position="20"/>
    </location>
</feature>
<keyword evidence="3" id="KW-1185">Reference proteome</keyword>
<reference evidence="2 3" key="1">
    <citation type="submission" date="2017-11" db="EMBL/GenBank/DDBJ databases">
        <title>De-novo sequencing of pomegranate (Punica granatum L.) genome.</title>
        <authorList>
            <person name="Akparov Z."/>
            <person name="Amiraslanov A."/>
            <person name="Hajiyeva S."/>
            <person name="Abbasov M."/>
            <person name="Kaur K."/>
            <person name="Hamwieh A."/>
            <person name="Solovyev V."/>
            <person name="Salamov A."/>
            <person name="Braich B."/>
            <person name="Kosarev P."/>
            <person name="Mahmoud A."/>
            <person name="Hajiyev E."/>
            <person name="Babayeva S."/>
            <person name="Izzatullayeva V."/>
            <person name="Mammadov A."/>
            <person name="Mammadov A."/>
            <person name="Sharifova S."/>
            <person name="Ojaghi J."/>
            <person name="Eynullazada K."/>
            <person name="Bayramov B."/>
            <person name="Abdulazimova A."/>
            <person name="Shahmuradov I."/>
        </authorList>
    </citation>
    <scope>NUCLEOTIDE SEQUENCE [LARGE SCALE GENOMIC DNA]</scope>
    <source>
        <strain evidence="3">cv. AG2017</strain>
        <tissue evidence="2">Leaf</tissue>
    </source>
</reference>
<accession>A0A2I0GS85</accession>
<sequence>MARENQPSIPDENTSSMPVYSQSPAMHAPPPPTPASVPLCIREHFRHQSRHRQPKHRPLLASLFALRAFEGAFSQMAANVVEIMTLLRGPNRTSLNSTPPPGYGPTVDLNPWVPSTYVSENGDAPTIHVSVVHPVNIPPPLATQPATVPPPPTTIPTLDPTMLARRPITVLAPVYATPPPMVFSTSSAHAPAHTTKPFPFPILQPHISLSY</sequence>
<name>A0A2I0GS85_PUNGR</name>
<evidence type="ECO:0000313" key="2">
    <source>
        <dbReference type="EMBL" id="PKH69230.1"/>
    </source>
</evidence>
<evidence type="ECO:0008006" key="4">
    <source>
        <dbReference type="Google" id="ProtNLM"/>
    </source>
</evidence>
<evidence type="ECO:0000313" key="3">
    <source>
        <dbReference type="Proteomes" id="UP000233551"/>
    </source>
</evidence>
<evidence type="ECO:0000256" key="1">
    <source>
        <dbReference type="SAM" id="MobiDB-lite"/>
    </source>
</evidence>
<gene>
    <name evidence="2" type="ORF">CRG98_050147</name>
</gene>
<dbReference type="AlphaFoldDB" id="A0A2I0GS85"/>
<protein>
    <recommendedName>
        <fullName evidence="4">Extensin-like</fullName>
    </recommendedName>
</protein>
<proteinExistence type="predicted"/>
<dbReference type="Proteomes" id="UP000233551">
    <property type="component" value="Unassembled WGS sequence"/>
</dbReference>